<dbReference type="Pfam" id="PF00535">
    <property type="entry name" value="Glycos_transf_2"/>
    <property type="match status" value="1"/>
</dbReference>
<dbReference type="Proteomes" id="UP000469724">
    <property type="component" value="Unassembled WGS sequence"/>
</dbReference>
<comment type="caution">
    <text evidence="4">The sequence shown here is derived from an EMBL/GenBank/DDBJ whole genome shotgun (WGS) entry which is preliminary data.</text>
</comment>
<name>A0A7K3NRA8_9BACT</name>
<dbReference type="AlphaFoldDB" id="A0A7K3NRA8"/>
<dbReference type="PANTHER" id="PTHR43685">
    <property type="entry name" value="GLYCOSYLTRANSFERASE"/>
    <property type="match status" value="1"/>
</dbReference>
<dbReference type="Gene3D" id="3.90.550.10">
    <property type="entry name" value="Spore Coat Polysaccharide Biosynthesis Protein SpsA, Chain A"/>
    <property type="match status" value="1"/>
</dbReference>
<feature type="transmembrane region" description="Helical" evidence="2">
    <location>
        <begin position="324"/>
        <end position="349"/>
    </location>
</feature>
<evidence type="ECO:0000313" key="4">
    <source>
        <dbReference type="EMBL" id="NDY58657.1"/>
    </source>
</evidence>
<keyword evidence="2" id="KW-0812">Transmembrane</keyword>
<feature type="domain" description="Glycosyltransferase 2-like" evidence="3">
    <location>
        <begin position="29"/>
        <end position="186"/>
    </location>
</feature>
<reference evidence="4 5" key="1">
    <citation type="submission" date="2020-02" db="EMBL/GenBank/DDBJ databases">
        <title>Comparative genomics of sulfur disproportionating microorganisms.</title>
        <authorList>
            <person name="Ward L.M."/>
            <person name="Bertran E."/>
            <person name="Johnston D.T."/>
        </authorList>
    </citation>
    <scope>NUCLEOTIDE SEQUENCE [LARGE SCALE GENOMIC DNA]</scope>
    <source>
        <strain evidence="4 5">DSM 3696</strain>
    </source>
</reference>
<keyword evidence="4" id="KW-0808">Transferase</keyword>
<sequence length="369" mass="39151">MTAPTTEAGLTGPTSLPPRTSQAGPPLCSVVIPALNAARHLPGCLAALHAQTMPAAAFEIIVVDDGSTDDTASVAQACGATCLCQPHTGPGAARNRGARMAQGSILVFTDADCRPEPDWLEAMVQALSARAGSSTAGAQGVYATDQQSLVARFAQSEFEDRYELMRRHPSIDLAATYSAAYRRDVFLEAGGFDERFPRADNEDTELSYRLSAKGHSLALAPGAVVRHQHPATLGSYLRRKFSRGYWRTQVYRLYPDKAARDRYTTVPVKLGTLAAMAWILGSLAGLAALPLAGGGLLALAQVCPAAMLALSWPMARRNWHSRRALGAVTPGMILLRGVALGCGVLWGMARPAPGFQAGKDGGKDEKIKR</sequence>
<protein>
    <submittedName>
        <fullName evidence="4">Glycosyltransferase</fullName>
    </submittedName>
</protein>
<evidence type="ECO:0000259" key="3">
    <source>
        <dbReference type="Pfam" id="PF00535"/>
    </source>
</evidence>
<keyword evidence="5" id="KW-1185">Reference proteome</keyword>
<dbReference type="PANTHER" id="PTHR43685:SF3">
    <property type="entry name" value="SLR2126 PROTEIN"/>
    <property type="match status" value="1"/>
</dbReference>
<feature type="compositionally biased region" description="Polar residues" evidence="1">
    <location>
        <begin position="12"/>
        <end position="23"/>
    </location>
</feature>
<gene>
    <name evidence="4" type="ORF">G3N56_18130</name>
</gene>
<accession>A0A7K3NRA8</accession>
<dbReference type="SUPFAM" id="SSF53448">
    <property type="entry name" value="Nucleotide-diphospho-sugar transferases"/>
    <property type="match status" value="1"/>
</dbReference>
<dbReference type="InterPro" id="IPR050834">
    <property type="entry name" value="Glycosyltransf_2"/>
</dbReference>
<organism evidence="4 5">
    <name type="scientific">Desulfolutivibrio sulfodismutans</name>
    <dbReference type="NCBI Taxonomy" id="63561"/>
    <lineage>
        <taxon>Bacteria</taxon>
        <taxon>Pseudomonadati</taxon>
        <taxon>Thermodesulfobacteriota</taxon>
        <taxon>Desulfovibrionia</taxon>
        <taxon>Desulfovibrionales</taxon>
        <taxon>Desulfovibrionaceae</taxon>
        <taxon>Desulfolutivibrio</taxon>
    </lineage>
</organism>
<keyword evidence="2" id="KW-0472">Membrane</keyword>
<feature type="transmembrane region" description="Helical" evidence="2">
    <location>
        <begin position="270"/>
        <end position="289"/>
    </location>
</feature>
<dbReference type="EMBL" id="JAAGRQ010000125">
    <property type="protein sequence ID" value="NDY58657.1"/>
    <property type="molecule type" value="Genomic_DNA"/>
</dbReference>
<evidence type="ECO:0000313" key="5">
    <source>
        <dbReference type="Proteomes" id="UP000469724"/>
    </source>
</evidence>
<dbReference type="InterPro" id="IPR029044">
    <property type="entry name" value="Nucleotide-diphossugar_trans"/>
</dbReference>
<evidence type="ECO:0000256" key="1">
    <source>
        <dbReference type="SAM" id="MobiDB-lite"/>
    </source>
</evidence>
<keyword evidence="2" id="KW-1133">Transmembrane helix</keyword>
<evidence type="ECO:0000256" key="2">
    <source>
        <dbReference type="SAM" id="Phobius"/>
    </source>
</evidence>
<proteinExistence type="predicted"/>
<dbReference type="RefSeq" id="WP_163303728.1">
    <property type="nucleotide sequence ID" value="NZ_JAAGRQ010000125.1"/>
</dbReference>
<dbReference type="GO" id="GO:0016740">
    <property type="term" value="F:transferase activity"/>
    <property type="evidence" value="ECO:0007669"/>
    <property type="project" value="UniProtKB-KW"/>
</dbReference>
<feature type="region of interest" description="Disordered" evidence="1">
    <location>
        <begin position="1"/>
        <end position="23"/>
    </location>
</feature>
<dbReference type="InterPro" id="IPR001173">
    <property type="entry name" value="Glyco_trans_2-like"/>
</dbReference>